<dbReference type="STRING" id="1860102.ACCAA_760050"/>
<organism evidence="1 2">
    <name type="scientific">Candidatus Accumulibacter aalborgensis</name>
    <dbReference type="NCBI Taxonomy" id="1860102"/>
    <lineage>
        <taxon>Bacteria</taxon>
        <taxon>Pseudomonadati</taxon>
        <taxon>Pseudomonadota</taxon>
        <taxon>Betaproteobacteria</taxon>
        <taxon>Candidatus Accumulibacter</taxon>
    </lineage>
</organism>
<sequence>MWVVGLRKVNRDAMRANFLVLTPPRVLDGYPASWITSFYFSPEKADFFNRLVGQCPDLTVIDIAAVLRQLQRA</sequence>
<dbReference type="Proteomes" id="UP000199169">
    <property type="component" value="Unassembled WGS sequence"/>
</dbReference>
<reference evidence="1 2" key="1">
    <citation type="submission" date="2016-06" db="EMBL/GenBank/DDBJ databases">
        <authorList>
            <person name="Kjaerup R.B."/>
            <person name="Dalgaard T.S."/>
            <person name="Juul-Madsen H.R."/>
        </authorList>
    </citation>
    <scope>NUCLEOTIDE SEQUENCE [LARGE SCALE GENOMIC DNA]</scope>
    <source>
        <strain evidence="1">3</strain>
    </source>
</reference>
<evidence type="ECO:0000313" key="2">
    <source>
        <dbReference type="Proteomes" id="UP000199169"/>
    </source>
</evidence>
<dbReference type="EMBL" id="FLQX01000156">
    <property type="protein sequence ID" value="SBT09764.1"/>
    <property type="molecule type" value="Genomic_DNA"/>
</dbReference>
<name>A0A1A8XXR0_9PROT</name>
<proteinExistence type="predicted"/>
<evidence type="ECO:0000313" key="1">
    <source>
        <dbReference type="EMBL" id="SBT09764.1"/>
    </source>
</evidence>
<keyword evidence="2" id="KW-1185">Reference proteome</keyword>
<accession>A0A1A8XXR0</accession>
<protein>
    <submittedName>
        <fullName evidence="1">Uncharacterized protein</fullName>
    </submittedName>
</protein>
<gene>
    <name evidence="1" type="ORF">ACCAA_760050</name>
</gene>
<dbReference type="AlphaFoldDB" id="A0A1A8XXR0"/>